<dbReference type="InterPro" id="IPR029063">
    <property type="entry name" value="SAM-dependent_MTases_sf"/>
</dbReference>
<comment type="caution">
    <text evidence="2">The sequence shown here is derived from an EMBL/GenBank/DDBJ whole genome shotgun (WGS) entry which is preliminary data.</text>
</comment>
<dbReference type="Gene3D" id="3.40.50.150">
    <property type="entry name" value="Vaccinia Virus protein VP39"/>
    <property type="match status" value="1"/>
</dbReference>
<keyword evidence="3" id="KW-1185">Reference proteome</keyword>
<proteinExistence type="predicted"/>
<dbReference type="SUPFAM" id="SSF53335">
    <property type="entry name" value="S-adenosyl-L-methionine-dependent methyltransferases"/>
    <property type="match status" value="1"/>
</dbReference>
<feature type="region of interest" description="Disordered" evidence="1">
    <location>
        <begin position="1"/>
        <end position="45"/>
    </location>
</feature>
<name>A0A8H4IWV3_9PEZI</name>
<sequence>MASPQTKDAAPSEDGRPLPIPVWTEDAHATPLSTQPPPLVSDDGLHPVAVARKPLPVVDDGLQVVARKPLPVDGLHVVSHEPPTEAPPPPYESPTTGRCLVLPSRAAEWRVKSADRDVRLCTLAAAVLVREGVLDGTNVELAWRARGKGFARIVGAGLKAPGEYTHDLARGFHNVPRLYGDETVRKDDKIVRFTSGLAAAGKGFGYGLHDGITGFFVQPVKGAQKEGAEGFVKGFVKGMGGVVCKPAAASFGMVGHTLVGIQRSIEKSLSRKPTEEECIAGASVWQGEEEMQGLTDQERRAITSACAAEHVRLNIQADGLSKMLDGCVTQASVRDASVVVDMGCGTGVITRHLGAMFPSAQVYGVDLSPVPPHASSSSPPPANVRWVQGNIRDLMLRDPRFAAGSVDYAFHRLLICGMRDWQGYVDDVASMLRPGGWAELQDVDYVFYGADGERIDRDWGWVRIMRDLAEELGLDIECGSHMAAYMRKAGLVDISVREYRWPFGPDKRGNLGQQAGIAGVVTDLMPRMLAQRGYDAGQIAKLEVEWQAGLAGEEGKHWKFIVTTGRKPEERKS</sequence>
<dbReference type="AlphaFoldDB" id="A0A8H4IWV3"/>
<organism evidence="2 3">
    <name type="scientific">Botryosphaeria dothidea</name>
    <dbReference type="NCBI Taxonomy" id="55169"/>
    <lineage>
        <taxon>Eukaryota</taxon>
        <taxon>Fungi</taxon>
        <taxon>Dikarya</taxon>
        <taxon>Ascomycota</taxon>
        <taxon>Pezizomycotina</taxon>
        <taxon>Dothideomycetes</taxon>
        <taxon>Dothideomycetes incertae sedis</taxon>
        <taxon>Botryosphaeriales</taxon>
        <taxon>Botryosphaeriaceae</taxon>
        <taxon>Botryosphaeria</taxon>
    </lineage>
</organism>
<dbReference type="PANTHER" id="PTHR43591">
    <property type="entry name" value="METHYLTRANSFERASE"/>
    <property type="match status" value="1"/>
</dbReference>
<evidence type="ECO:0000313" key="3">
    <source>
        <dbReference type="Proteomes" id="UP000572817"/>
    </source>
</evidence>
<accession>A0A8H4IWV3</accession>
<dbReference type="Proteomes" id="UP000572817">
    <property type="component" value="Unassembled WGS sequence"/>
</dbReference>
<dbReference type="GO" id="GO:0008168">
    <property type="term" value="F:methyltransferase activity"/>
    <property type="evidence" value="ECO:0007669"/>
    <property type="project" value="TreeGrafter"/>
</dbReference>
<reference evidence="2" key="1">
    <citation type="submission" date="2020-04" db="EMBL/GenBank/DDBJ databases">
        <title>Genome Assembly and Annotation of Botryosphaeria dothidea sdau 11-99, a Latent Pathogen of Apple Fruit Ring Rot in China.</title>
        <authorList>
            <person name="Yu C."/>
            <person name="Diao Y."/>
            <person name="Lu Q."/>
            <person name="Zhao J."/>
            <person name="Cui S."/>
            <person name="Peng C."/>
            <person name="He B."/>
            <person name="Liu H."/>
        </authorList>
    </citation>
    <scope>NUCLEOTIDE SEQUENCE [LARGE SCALE GENOMIC DNA]</scope>
    <source>
        <strain evidence="2">Sdau11-99</strain>
    </source>
</reference>
<dbReference type="OrthoDB" id="428159at2759"/>
<gene>
    <name evidence="2" type="ORF">GTA08_BOTSDO04812</name>
</gene>
<protein>
    <recommendedName>
        <fullName evidence="4">Methyltransferase domain-containing protein</fullName>
    </recommendedName>
</protein>
<dbReference type="CDD" id="cd02440">
    <property type="entry name" value="AdoMet_MTases"/>
    <property type="match status" value="1"/>
</dbReference>
<dbReference type="PANTHER" id="PTHR43591:SF10">
    <property type="entry name" value="ABC TRANSMEMBRANE TYPE-1 DOMAIN-CONTAINING PROTEIN-RELATED"/>
    <property type="match status" value="1"/>
</dbReference>
<evidence type="ECO:0000313" key="2">
    <source>
        <dbReference type="EMBL" id="KAF4307822.1"/>
    </source>
</evidence>
<dbReference type="Pfam" id="PF13489">
    <property type="entry name" value="Methyltransf_23"/>
    <property type="match status" value="1"/>
</dbReference>
<evidence type="ECO:0008006" key="4">
    <source>
        <dbReference type="Google" id="ProtNLM"/>
    </source>
</evidence>
<dbReference type="EMBL" id="WWBZ02000022">
    <property type="protein sequence ID" value="KAF4307822.1"/>
    <property type="molecule type" value="Genomic_DNA"/>
</dbReference>
<evidence type="ECO:0000256" key="1">
    <source>
        <dbReference type="SAM" id="MobiDB-lite"/>
    </source>
</evidence>